<dbReference type="OrthoDB" id="337038at2759"/>
<keyword evidence="4" id="KW-1185">Reference proteome</keyword>
<dbReference type="FunFam" id="3.40.33.10:FF:000010">
    <property type="entry name" value="Predicted protein"/>
    <property type="match status" value="1"/>
</dbReference>
<name>A0A226DTP3_FOLCA</name>
<keyword evidence="1" id="KW-0732">Signal</keyword>
<sequence>MQIYPSVALVLLAVAFQANAQATNWRTASLTAHNKYRSKHGSPALALADDVNTSAQKCADYLASKKQMAHICREKFGHNYGENLASGSGLGATAEKAGVTSTDMWYNEEPKYDYSKNAFQPAAGHFSQVVWKSSARLGMGYAVNGSFKIVVAHYDPAGNMGGQYTANVQRPQN</sequence>
<evidence type="ECO:0000313" key="4">
    <source>
        <dbReference type="Proteomes" id="UP000198287"/>
    </source>
</evidence>
<organism evidence="3 4">
    <name type="scientific">Folsomia candida</name>
    <name type="common">Springtail</name>
    <dbReference type="NCBI Taxonomy" id="158441"/>
    <lineage>
        <taxon>Eukaryota</taxon>
        <taxon>Metazoa</taxon>
        <taxon>Ecdysozoa</taxon>
        <taxon>Arthropoda</taxon>
        <taxon>Hexapoda</taxon>
        <taxon>Collembola</taxon>
        <taxon>Entomobryomorpha</taxon>
        <taxon>Isotomoidea</taxon>
        <taxon>Isotomidae</taxon>
        <taxon>Proisotominae</taxon>
        <taxon>Folsomia</taxon>
    </lineage>
</organism>
<dbReference type="PROSITE" id="PS01009">
    <property type="entry name" value="CRISP_1"/>
    <property type="match status" value="1"/>
</dbReference>
<dbReference type="InterPro" id="IPR034113">
    <property type="entry name" value="SCP_GAPR1-like"/>
</dbReference>
<dbReference type="Pfam" id="PF00188">
    <property type="entry name" value="CAP"/>
    <property type="match status" value="1"/>
</dbReference>
<protein>
    <submittedName>
        <fullName evidence="3">Golgi-associated plant pathogenesis-related protein 1</fullName>
    </submittedName>
</protein>
<dbReference type="PANTHER" id="PTHR10334">
    <property type="entry name" value="CYSTEINE-RICH SECRETORY PROTEIN-RELATED"/>
    <property type="match status" value="1"/>
</dbReference>
<dbReference type="InterPro" id="IPR018244">
    <property type="entry name" value="Allrgn_V5/Tpx1_CS"/>
</dbReference>
<dbReference type="InterPro" id="IPR001283">
    <property type="entry name" value="CRISP-related"/>
</dbReference>
<dbReference type="Gene3D" id="3.40.33.10">
    <property type="entry name" value="CAP"/>
    <property type="match status" value="1"/>
</dbReference>
<dbReference type="InterPro" id="IPR014044">
    <property type="entry name" value="CAP_dom"/>
</dbReference>
<dbReference type="OMA" id="YKYCGSY"/>
<dbReference type="PRINTS" id="PR00837">
    <property type="entry name" value="V5TPXLIKE"/>
</dbReference>
<feature type="signal peptide" evidence="1">
    <location>
        <begin position="1"/>
        <end position="22"/>
    </location>
</feature>
<dbReference type="Proteomes" id="UP000198287">
    <property type="component" value="Unassembled WGS sequence"/>
</dbReference>
<evidence type="ECO:0000313" key="3">
    <source>
        <dbReference type="EMBL" id="OXA47576.1"/>
    </source>
</evidence>
<accession>A0A226DTP3</accession>
<reference evidence="3 4" key="1">
    <citation type="submission" date="2015-12" db="EMBL/GenBank/DDBJ databases">
        <title>The genome of Folsomia candida.</title>
        <authorList>
            <person name="Faddeeva A."/>
            <person name="Derks M.F."/>
            <person name="Anvar Y."/>
            <person name="Smit S."/>
            <person name="Van Straalen N."/>
            <person name="Roelofs D."/>
        </authorList>
    </citation>
    <scope>NUCLEOTIDE SEQUENCE [LARGE SCALE GENOMIC DNA]</scope>
    <source>
        <strain evidence="3 4">VU population</strain>
        <tissue evidence="3">Whole body</tissue>
    </source>
</reference>
<dbReference type="EMBL" id="LNIX01000013">
    <property type="protein sequence ID" value="OXA47576.1"/>
    <property type="molecule type" value="Genomic_DNA"/>
</dbReference>
<dbReference type="SMART" id="SM00198">
    <property type="entry name" value="SCP"/>
    <property type="match status" value="1"/>
</dbReference>
<feature type="domain" description="SCP" evidence="2">
    <location>
        <begin position="24"/>
        <end position="162"/>
    </location>
</feature>
<dbReference type="InterPro" id="IPR035940">
    <property type="entry name" value="CAP_sf"/>
</dbReference>
<gene>
    <name evidence="3" type="ORF">Fcan01_17732</name>
</gene>
<dbReference type="CDD" id="cd05382">
    <property type="entry name" value="CAP_GAPR1-like"/>
    <property type="match status" value="1"/>
</dbReference>
<feature type="chain" id="PRO_5012827406" evidence="1">
    <location>
        <begin position="23"/>
        <end position="173"/>
    </location>
</feature>
<dbReference type="GO" id="GO:0005576">
    <property type="term" value="C:extracellular region"/>
    <property type="evidence" value="ECO:0007669"/>
    <property type="project" value="InterPro"/>
</dbReference>
<comment type="caution">
    <text evidence="3">The sequence shown here is derived from an EMBL/GenBank/DDBJ whole genome shotgun (WGS) entry which is preliminary data.</text>
</comment>
<proteinExistence type="predicted"/>
<evidence type="ECO:0000259" key="2">
    <source>
        <dbReference type="SMART" id="SM00198"/>
    </source>
</evidence>
<evidence type="ECO:0000256" key="1">
    <source>
        <dbReference type="SAM" id="SignalP"/>
    </source>
</evidence>
<dbReference type="SUPFAM" id="SSF55797">
    <property type="entry name" value="PR-1-like"/>
    <property type="match status" value="1"/>
</dbReference>
<dbReference type="AlphaFoldDB" id="A0A226DTP3"/>